<dbReference type="EMBL" id="MCGH01000005">
    <property type="protein sequence ID" value="ODM01781.1"/>
    <property type="molecule type" value="Genomic_DNA"/>
</dbReference>
<dbReference type="InterPro" id="IPR018060">
    <property type="entry name" value="HTH_AraC"/>
</dbReference>
<dbReference type="Pfam" id="PF02311">
    <property type="entry name" value="AraC_binding"/>
    <property type="match status" value="1"/>
</dbReference>
<dbReference type="SUPFAM" id="SSF51215">
    <property type="entry name" value="Regulatory protein AraC"/>
    <property type="match status" value="1"/>
</dbReference>
<evidence type="ECO:0000313" key="5">
    <source>
        <dbReference type="EMBL" id="ODM01781.1"/>
    </source>
</evidence>
<dbReference type="PRINTS" id="PR00032">
    <property type="entry name" value="HTHARAC"/>
</dbReference>
<keyword evidence="1" id="KW-0805">Transcription regulation</keyword>
<evidence type="ECO:0000313" key="6">
    <source>
        <dbReference type="Proteomes" id="UP000094067"/>
    </source>
</evidence>
<dbReference type="InterPro" id="IPR009057">
    <property type="entry name" value="Homeodomain-like_sf"/>
</dbReference>
<organism evidence="5 6">
    <name type="scientific">Eisenbergiella tayi</name>
    <dbReference type="NCBI Taxonomy" id="1432052"/>
    <lineage>
        <taxon>Bacteria</taxon>
        <taxon>Bacillati</taxon>
        <taxon>Bacillota</taxon>
        <taxon>Clostridia</taxon>
        <taxon>Lachnospirales</taxon>
        <taxon>Lachnospiraceae</taxon>
        <taxon>Eisenbergiella</taxon>
    </lineage>
</organism>
<dbReference type="Pfam" id="PF12833">
    <property type="entry name" value="HTH_18"/>
    <property type="match status" value="1"/>
</dbReference>
<dbReference type="PROSITE" id="PS51257">
    <property type="entry name" value="PROKAR_LIPOPROTEIN"/>
    <property type="match status" value="1"/>
</dbReference>
<dbReference type="GO" id="GO:0003700">
    <property type="term" value="F:DNA-binding transcription factor activity"/>
    <property type="evidence" value="ECO:0007669"/>
    <property type="project" value="InterPro"/>
</dbReference>
<dbReference type="InterPro" id="IPR020449">
    <property type="entry name" value="Tscrpt_reg_AraC-type_HTH"/>
</dbReference>
<evidence type="ECO:0000259" key="4">
    <source>
        <dbReference type="PROSITE" id="PS01124"/>
    </source>
</evidence>
<dbReference type="InterPro" id="IPR003313">
    <property type="entry name" value="AraC-bd"/>
</dbReference>
<evidence type="ECO:0000256" key="1">
    <source>
        <dbReference type="ARBA" id="ARBA00023015"/>
    </source>
</evidence>
<dbReference type="AlphaFoldDB" id="A0A1E3A026"/>
<proteinExistence type="predicted"/>
<sequence>MKYCIYHSSYPVVFSSCGNLVSDNGFIHPKRNIDSFVLLLIRKGTLYITQDEDEYILHDNEFLILFPHTLHYGTRRSDGYLSYYWTHFYISDPSYQITDIFHYEDSLLPFQNILQVLQGHVVLPETGTVSSAGHSQLLFLQLMDIACREHYKDTYKCHYGLSLLLLEFCSESLSAFILQDMDIPPRLSECIDWIQLHYNQPLTASDIANRFNYNPAYLTSLFKKYTGYSLTHYINHARISAAKNLLTNQDQTIEAIAKQCGFTDTKYFYRIFKKEEHITPSEYRNAFHHKKLVL</sequence>
<dbReference type="SMART" id="SM00342">
    <property type="entry name" value="HTH_ARAC"/>
    <property type="match status" value="1"/>
</dbReference>
<dbReference type="Proteomes" id="UP000094067">
    <property type="component" value="Unassembled WGS sequence"/>
</dbReference>
<evidence type="ECO:0000256" key="3">
    <source>
        <dbReference type="ARBA" id="ARBA00023163"/>
    </source>
</evidence>
<comment type="caution">
    <text evidence="5">The sequence shown here is derived from an EMBL/GenBank/DDBJ whole genome shotgun (WGS) entry which is preliminary data.</text>
</comment>
<name>A0A1E3A026_9FIRM</name>
<keyword evidence="2" id="KW-0238">DNA-binding</keyword>
<dbReference type="Gene3D" id="1.10.10.60">
    <property type="entry name" value="Homeodomain-like"/>
    <property type="match status" value="2"/>
</dbReference>
<accession>A0A1E3A026</accession>
<dbReference type="InterPro" id="IPR037923">
    <property type="entry name" value="HTH-like"/>
</dbReference>
<protein>
    <submittedName>
        <fullName evidence="5">Arabinose operon regulatory protein</fullName>
    </submittedName>
</protein>
<dbReference type="RefSeq" id="WP_009254165.1">
    <property type="nucleotide sequence ID" value="NZ_CABMHK010000050.1"/>
</dbReference>
<dbReference type="PROSITE" id="PS01124">
    <property type="entry name" value="HTH_ARAC_FAMILY_2"/>
    <property type="match status" value="1"/>
</dbReference>
<feature type="domain" description="HTH araC/xylS-type" evidence="4">
    <location>
        <begin position="188"/>
        <end position="286"/>
    </location>
</feature>
<dbReference type="SUPFAM" id="SSF46689">
    <property type="entry name" value="Homeodomain-like"/>
    <property type="match status" value="2"/>
</dbReference>
<dbReference type="PANTHER" id="PTHR43280">
    <property type="entry name" value="ARAC-FAMILY TRANSCRIPTIONAL REGULATOR"/>
    <property type="match status" value="1"/>
</dbReference>
<dbReference type="GO" id="GO:0043565">
    <property type="term" value="F:sequence-specific DNA binding"/>
    <property type="evidence" value="ECO:0007669"/>
    <property type="project" value="InterPro"/>
</dbReference>
<gene>
    <name evidence="5" type="primary">araC_18</name>
    <name evidence="5" type="ORF">BEI61_05773</name>
</gene>
<reference evidence="5 6" key="1">
    <citation type="submission" date="2016-07" db="EMBL/GenBank/DDBJ databases">
        <title>Characterization of isolates of Eisenbergiella tayi derived from blood cultures, using whole genome sequencing.</title>
        <authorList>
            <person name="Burdz T."/>
            <person name="Wiebe D."/>
            <person name="Huynh C."/>
            <person name="Bernard K."/>
        </authorList>
    </citation>
    <scope>NUCLEOTIDE SEQUENCE [LARGE SCALE GENOMIC DNA]</scope>
    <source>
        <strain evidence="5 6">NML 110608</strain>
    </source>
</reference>
<dbReference type="PANTHER" id="PTHR43280:SF30">
    <property type="entry name" value="MMSAB OPERON REGULATORY PROTEIN"/>
    <property type="match status" value="1"/>
</dbReference>
<keyword evidence="3" id="KW-0804">Transcription</keyword>
<evidence type="ECO:0000256" key="2">
    <source>
        <dbReference type="ARBA" id="ARBA00023125"/>
    </source>
</evidence>